<dbReference type="EMBL" id="JACWUN010000010">
    <property type="protein sequence ID" value="MBD1401005.1"/>
    <property type="molecule type" value="Genomic_DNA"/>
</dbReference>
<dbReference type="InterPro" id="IPR005632">
    <property type="entry name" value="Chaperone_Skp"/>
</dbReference>
<dbReference type="InterPro" id="IPR024930">
    <property type="entry name" value="Skp_dom_sf"/>
</dbReference>
<evidence type="ECO:0000313" key="6">
    <source>
        <dbReference type="Proteomes" id="UP000632828"/>
    </source>
</evidence>
<evidence type="ECO:0000313" key="5">
    <source>
        <dbReference type="EMBL" id="MBD1401005.1"/>
    </source>
</evidence>
<feature type="coiled-coil region" evidence="3">
    <location>
        <begin position="42"/>
        <end position="87"/>
    </location>
</feature>
<evidence type="ECO:0000256" key="2">
    <source>
        <dbReference type="ARBA" id="ARBA00022729"/>
    </source>
</evidence>
<dbReference type="PANTHER" id="PTHR35089:SF1">
    <property type="entry name" value="CHAPERONE PROTEIN SKP"/>
    <property type="match status" value="1"/>
</dbReference>
<dbReference type="Gene3D" id="3.30.910.20">
    <property type="entry name" value="Skp domain"/>
    <property type="match status" value="1"/>
</dbReference>
<evidence type="ECO:0000256" key="1">
    <source>
        <dbReference type="ARBA" id="ARBA00009091"/>
    </source>
</evidence>
<feature type="signal peptide" evidence="4">
    <location>
        <begin position="1"/>
        <end position="20"/>
    </location>
</feature>
<keyword evidence="3" id="KW-0175">Coiled coil</keyword>
<dbReference type="AlphaFoldDB" id="A0A8J6QSP2"/>
<name>A0A8J6QSP2_9BACT</name>
<comment type="caution">
    <text evidence="5">The sequence shown here is derived from an EMBL/GenBank/DDBJ whole genome shotgun (WGS) entry which is preliminary data.</text>
</comment>
<organism evidence="5 6">
    <name type="scientific">Pelovirga terrestris</name>
    <dbReference type="NCBI Taxonomy" id="2771352"/>
    <lineage>
        <taxon>Bacteria</taxon>
        <taxon>Pseudomonadati</taxon>
        <taxon>Thermodesulfobacteriota</taxon>
        <taxon>Desulfuromonadia</taxon>
        <taxon>Geobacterales</taxon>
        <taxon>Geobacteraceae</taxon>
        <taxon>Pelovirga</taxon>
    </lineage>
</organism>
<keyword evidence="2 4" id="KW-0732">Signal</keyword>
<dbReference type="GO" id="GO:0005829">
    <property type="term" value="C:cytosol"/>
    <property type="evidence" value="ECO:0007669"/>
    <property type="project" value="TreeGrafter"/>
</dbReference>
<dbReference type="RefSeq" id="WP_191156129.1">
    <property type="nucleotide sequence ID" value="NZ_JACWUN010000010.1"/>
</dbReference>
<evidence type="ECO:0000256" key="3">
    <source>
        <dbReference type="SAM" id="Coils"/>
    </source>
</evidence>
<keyword evidence="6" id="KW-1185">Reference proteome</keyword>
<sequence length="167" mass="19083">MKKISVIVLALLLFALPAFAQKIGYVDLQRALNLSKAGVAAKQQMTEEVKKYEGEFKAKQDEVLKMKADLEKQAALLSDNARAEREREYQRRVTDLQRFQQDIQEDLQRKDAEFTGRIINELFDVMQTVGSERGYAMIIEKNEGAIVYADPEYDLTDALINAYDAKN</sequence>
<dbReference type="GO" id="GO:0051082">
    <property type="term" value="F:unfolded protein binding"/>
    <property type="evidence" value="ECO:0007669"/>
    <property type="project" value="InterPro"/>
</dbReference>
<evidence type="ECO:0000256" key="4">
    <source>
        <dbReference type="SAM" id="SignalP"/>
    </source>
</evidence>
<dbReference type="Proteomes" id="UP000632828">
    <property type="component" value="Unassembled WGS sequence"/>
</dbReference>
<gene>
    <name evidence="5" type="ORF">ICT70_10000</name>
</gene>
<dbReference type="PANTHER" id="PTHR35089">
    <property type="entry name" value="CHAPERONE PROTEIN SKP"/>
    <property type="match status" value="1"/>
</dbReference>
<accession>A0A8J6QSP2</accession>
<comment type="similarity">
    <text evidence="1">Belongs to the Skp family.</text>
</comment>
<feature type="chain" id="PRO_5035296452" evidence="4">
    <location>
        <begin position="21"/>
        <end position="167"/>
    </location>
</feature>
<protein>
    <submittedName>
        <fullName evidence="5">OmpH family outer membrane protein</fullName>
    </submittedName>
</protein>
<proteinExistence type="inferred from homology"/>
<dbReference type="SUPFAM" id="SSF111384">
    <property type="entry name" value="OmpH-like"/>
    <property type="match status" value="1"/>
</dbReference>
<reference evidence="5" key="1">
    <citation type="submission" date="2020-09" db="EMBL/GenBank/DDBJ databases">
        <title>Pelobacter alkaliphilus sp. nov., a novel anaerobic arsenate-reducing bacterium from terrestrial mud volcano.</title>
        <authorList>
            <person name="Khomyakova M.A."/>
            <person name="Merkel A.Y."/>
            <person name="Slobodkin A.I."/>
        </authorList>
    </citation>
    <scope>NUCLEOTIDE SEQUENCE</scope>
    <source>
        <strain evidence="5">M08fum</strain>
    </source>
</reference>
<dbReference type="GO" id="GO:0050821">
    <property type="term" value="P:protein stabilization"/>
    <property type="evidence" value="ECO:0007669"/>
    <property type="project" value="TreeGrafter"/>
</dbReference>
<dbReference type="SMART" id="SM00935">
    <property type="entry name" value="OmpH"/>
    <property type="match status" value="1"/>
</dbReference>
<dbReference type="Pfam" id="PF03938">
    <property type="entry name" value="OmpH"/>
    <property type="match status" value="1"/>
</dbReference>